<evidence type="ECO:0000313" key="11">
    <source>
        <dbReference type="EMBL" id="KHJ88052.1"/>
    </source>
</evidence>
<dbReference type="Gene3D" id="2.40.50.140">
    <property type="entry name" value="Nucleic acid-binding proteins"/>
    <property type="match status" value="1"/>
</dbReference>
<accession>A0A0B1SX24</accession>
<feature type="region of interest" description="Disordered" evidence="8">
    <location>
        <begin position="10"/>
        <end position="53"/>
    </location>
</feature>
<dbReference type="Proteomes" id="UP000053660">
    <property type="component" value="Unassembled WGS sequence"/>
</dbReference>
<evidence type="ECO:0000259" key="9">
    <source>
        <dbReference type="Pfam" id="PF09329"/>
    </source>
</evidence>
<dbReference type="InterPro" id="IPR012340">
    <property type="entry name" value="NA-bd_OB-fold"/>
</dbReference>
<dbReference type="AlphaFoldDB" id="A0A0B1SX24"/>
<proteinExistence type="inferred from homology"/>
<name>A0A0B1SX24_OESDE</name>
<evidence type="ECO:0000256" key="4">
    <source>
        <dbReference type="ARBA" id="ARBA00022723"/>
    </source>
</evidence>
<dbReference type="GO" id="GO:0008270">
    <property type="term" value="F:zinc ion binding"/>
    <property type="evidence" value="ECO:0007669"/>
    <property type="project" value="UniProtKB-KW"/>
</dbReference>
<dbReference type="Pfam" id="PF09329">
    <property type="entry name" value="zf-primase"/>
    <property type="match status" value="1"/>
</dbReference>
<feature type="compositionally biased region" description="Low complexity" evidence="8">
    <location>
        <begin position="118"/>
        <end position="129"/>
    </location>
</feature>
<dbReference type="OrthoDB" id="273123at2759"/>
<evidence type="ECO:0000313" key="12">
    <source>
        <dbReference type="Proteomes" id="UP000053660"/>
    </source>
</evidence>
<dbReference type="PANTHER" id="PTHR13454">
    <property type="entry name" value="PROTEIN MCM10 HOMOLOG"/>
    <property type="match status" value="1"/>
</dbReference>
<evidence type="ECO:0000256" key="7">
    <source>
        <dbReference type="ARBA" id="ARBA00023242"/>
    </source>
</evidence>
<keyword evidence="7" id="KW-0539">Nucleus</keyword>
<comment type="subcellular location">
    <subcellularLocation>
        <location evidence="1">Nucleus</location>
    </subcellularLocation>
</comment>
<dbReference type="GO" id="GO:0006270">
    <property type="term" value="P:DNA replication initiation"/>
    <property type="evidence" value="ECO:0007669"/>
    <property type="project" value="InterPro"/>
</dbReference>
<evidence type="ECO:0000256" key="2">
    <source>
        <dbReference type="ARBA" id="ARBA00009679"/>
    </source>
</evidence>
<comment type="similarity">
    <text evidence="2">Belongs to the MCM10 family.</text>
</comment>
<organism evidence="11 12">
    <name type="scientific">Oesophagostomum dentatum</name>
    <name type="common">Nodular worm</name>
    <dbReference type="NCBI Taxonomy" id="61180"/>
    <lineage>
        <taxon>Eukaryota</taxon>
        <taxon>Metazoa</taxon>
        <taxon>Ecdysozoa</taxon>
        <taxon>Nematoda</taxon>
        <taxon>Chromadorea</taxon>
        <taxon>Rhabditida</taxon>
        <taxon>Rhabditina</taxon>
        <taxon>Rhabditomorpha</taxon>
        <taxon>Strongyloidea</taxon>
        <taxon>Strongylidae</taxon>
        <taxon>Oesophagostomum</taxon>
    </lineage>
</organism>
<keyword evidence="3" id="KW-0235">DNA replication</keyword>
<dbReference type="InterPro" id="IPR015408">
    <property type="entry name" value="Znf_Mcm10/DnaG"/>
</dbReference>
<keyword evidence="5" id="KW-0863">Zinc-finger</keyword>
<dbReference type="GO" id="GO:0003697">
    <property type="term" value="F:single-stranded DNA binding"/>
    <property type="evidence" value="ECO:0007669"/>
    <property type="project" value="InterPro"/>
</dbReference>
<reference evidence="11 12" key="1">
    <citation type="submission" date="2014-03" db="EMBL/GenBank/DDBJ databases">
        <title>Draft genome of the hookworm Oesophagostomum dentatum.</title>
        <authorList>
            <person name="Mitreva M."/>
        </authorList>
    </citation>
    <scope>NUCLEOTIDE SEQUENCE [LARGE SCALE GENOMIC DNA]</scope>
    <source>
        <strain evidence="11 12">OD-Hann</strain>
    </source>
</reference>
<sequence>MDEFLSLCEADKEDEIQTTSDSPADPFEGSPVTSSSRQEECSVPSSSGTLNPAKSCFEEVSSLDPSEIQKEIERLMQLKQNVIEQARSTVFDSGTAKNGDTSVRKSGLRVVDLNFEGSSQSDQSCSSQQTKTSLGEEESDDEFVDNKKYFRELSETGKLLQKQLNKQEQKEIARHERISYMPAQPIKKTHETAVPKPESKKKPDSPTAFDSFFQIRIRNPKISSSTFESFIDGIKKLHISQLRTTSIPKDGFVTAGVIVNREIRKSASGTDFVVWNLHDLKNCQDKCARLLLFGDAYKEFWKLQVGACVALVNPQIADDNRPDADKKFKSSFTGVTLKAFRRAEVIELGYSSDLGTCKGVKFGGEKCSNFVNTSLSEYCVYHVMNEARKLSAKR</sequence>
<feature type="region of interest" description="Disordered" evidence="8">
    <location>
        <begin position="115"/>
        <end position="141"/>
    </location>
</feature>
<dbReference type="GO" id="GO:0003688">
    <property type="term" value="F:DNA replication origin binding"/>
    <property type="evidence" value="ECO:0007669"/>
    <property type="project" value="TreeGrafter"/>
</dbReference>
<evidence type="ECO:0000256" key="1">
    <source>
        <dbReference type="ARBA" id="ARBA00004123"/>
    </source>
</evidence>
<evidence type="ECO:0000259" key="10">
    <source>
        <dbReference type="Pfam" id="PF22379"/>
    </source>
</evidence>
<keyword evidence="4" id="KW-0479">Metal-binding</keyword>
<feature type="domain" description="Zinc finger Mcm10/DnaG-type" evidence="9">
    <location>
        <begin position="349"/>
        <end position="394"/>
    </location>
</feature>
<evidence type="ECO:0000256" key="8">
    <source>
        <dbReference type="SAM" id="MobiDB-lite"/>
    </source>
</evidence>
<dbReference type="InterPro" id="IPR055065">
    <property type="entry name" value="OB_MCM10"/>
</dbReference>
<gene>
    <name evidence="11" type="ORF">OESDEN_12156</name>
</gene>
<protein>
    <submittedName>
        <fullName evidence="11">Primase zinc finger</fullName>
    </submittedName>
</protein>
<dbReference type="EMBL" id="KN556530">
    <property type="protein sequence ID" value="KHJ88052.1"/>
    <property type="molecule type" value="Genomic_DNA"/>
</dbReference>
<evidence type="ECO:0000256" key="3">
    <source>
        <dbReference type="ARBA" id="ARBA00022705"/>
    </source>
</evidence>
<keyword evidence="6" id="KW-0862">Zinc</keyword>
<feature type="domain" description="MCM10 OB-fold" evidence="10">
    <location>
        <begin position="214"/>
        <end position="321"/>
    </location>
</feature>
<dbReference type="InterPro" id="IPR040184">
    <property type="entry name" value="Mcm10"/>
</dbReference>
<dbReference type="Pfam" id="PF22379">
    <property type="entry name" value="OB_MCM10"/>
    <property type="match status" value="1"/>
</dbReference>
<keyword evidence="12" id="KW-1185">Reference proteome</keyword>
<feature type="compositionally biased region" description="Polar residues" evidence="8">
    <location>
        <begin position="43"/>
        <end position="52"/>
    </location>
</feature>
<dbReference type="GO" id="GO:0043596">
    <property type="term" value="C:nuclear replication fork"/>
    <property type="evidence" value="ECO:0007669"/>
    <property type="project" value="TreeGrafter"/>
</dbReference>
<evidence type="ECO:0000256" key="6">
    <source>
        <dbReference type="ARBA" id="ARBA00022833"/>
    </source>
</evidence>
<evidence type="ECO:0000256" key="5">
    <source>
        <dbReference type="ARBA" id="ARBA00022771"/>
    </source>
</evidence>
<dbReference type="PANTHER" id="PTHR13454:SF11">
    <property type="entry name" value="PROTEIN MCM10 HOMOLOG"/>
    <property type="match status" value="1"/>
</dbReference>
<feature type="non-terminal residue" evidence="11">
    <location>
        <position position="394"/>
    </location>
</feature>